<evidence type="ECO:0000259" key="6">
    <source>
        <dbReference type="PROSITE" id="PS51007"/>
    </source>
</evidence>
<keyword evidence="2 4" id="KW-0479">Metal-binding</keyword>
<evidence type="ECO:0000313" key="8">
    <source>
        <dbReference type="Proteomes" id="UP001239909"/>
    </source>
</evidence>
<protein>
    <submittedName>
        <fullName evidence="7">Cytochrome c</fullName>
    </submittedName>
</protein>
<dbReference type="InterPro" id="IPR036909">
    <property type="entry name" value="Cyt_c-like_dom_sf"/>
</dbReference>
<dbReference type="EMBL" id="BSYI01000008">
    <property type="protein sequence ID" value="GMG82144.1"/>
    <property type="molecule type" value="Genomic_DNA"/>
</dbReference>
<keyword evidence="3 4" id="KW-0408">Iron</keyword>
<dbReference type="SUPFAM" id="SSF46626">
    <property type="entry name" value="Cytochrome c"/>
    <property type="match status" value="2"/>
</dbReference>
<dbReference type="Gene3D" id="1.10.760.10">
    <property type="entry name" value="Cytochrome c-like domain"/>
    <property type="match status" value="2"/>
</dbReference>
<keyword evidence="1 4" id="KW-0349">Heme</keyword>
<name>A0ABQ6LFP3_9RHOB</name>
<dbReference type="InterPro" id="IPR009056">
    <property type="entry name" value="Cyt_c-like_dom"/>
</dbReference>
<keyword evidence="8" id="KW-1185">Reference proteome</keyword>
<dbReference type="InterPro" id="IPR051459">
    <property type="entry name" value="Cytochrome_c-type_DH"/>
</dbReference>
<dbReference type="PROSITE" id="PS51007">
    <property type="entry name" value="CYTC"/>
    <property type="match status" value="2"/>
</dbReference>
<keyword evidence="5" id="KW-0732">Signal</keyword>
<evidence type="ECO:0000256" key="4">
    <source>
        <dbReference type="PROSITE-ProRule" id="PRU00433"/>
    </source>
</evidence>
<dbReference type="Proteomes" id="UP001239909">
    <property type="component" value="Unassembled WGS sequence"/>
</dbReference>
<feature type="domain" description="Cytochrome c" evidence="6">
    <location>
        <begin position="40"/>
        <end position="151"/>
    </location>
</feature>
<feature type="chain" id="PRO_5047481018" evidence="5">
    <location>
        <begin position="32"/>
        <end position="297"/>
    </location>
</feature>
<dbReference type="PANTHER" id="PTHR35008">
    <property type="entry name" value="BLL4482 PROTEIN-RELATED"/>
    <property type="match status" value="1"/>
</dbReference>
<proteinExistence type="predicted"/>
<reference evidence="7 8" key="1">
    <citation type="submission" date="2023-04" db="EMBL/GenBank/DDBJ databases">
        <title>Marinoamorphus aggregata gen. nov., sp. Nov., isolate from tissue of brittle star Ophioplocus japonicus.</title>
        <authorList>
            <person name="Kawano K."/>
            <person name="Sawayama S."/>
            <person name="Nakagawa S."/>
        </authorList>
    </citation>
    <scope>NUCLEOTIDE SEQUENCE [LARGE SCALE GENOMIC DNA]</scope>
    <source>
        <strain evidence="7 8">NKW23</strain>
    </source>
</reference>
<dbReference type="PANTHER" id="PTHR35008:SF8">
    <property type="entry name" value="ALCOHOL DEHYDROGENASE CYTOCHROME C SUBUNIT"/>
    <property type="match status" value="1"/>
</dbReference>
<gene>
    <name evidence="7" type="ORF">LNKW23_13570</name>
</gene>
<organism evidence="7 8">
    <name type="scientific">Paralimibaculum aggregatum</name>
    <dbReference type="NCBI Taxonomy" id="3036245"/>
    <lineage>
        <taxon>Bacteria</taxon>
        <taxon>Pseudomonadati</taxon>
        <taxon>Pseudomonadota</taxon>
        <taxon>Alphaproteobacteria</taxon>
        <taxon>Rhodobacterales</taxon>
        <taxon>Paracoccaceae</taxon>
        <taxon>Paralimibaculum</taxon>
    </lineage>
</organism>
<evidence type="ECO:0000256" key="3">
    <source>
        <dbReference type="ARBA" id="ARBA00023004"/>
    </source>
</evidence>
<evidence type="ECO:0000256" key="2">
    <source>
        <dbReference type="ARBA" id="ARBA00022723"/>
    </source>
</evidence>
<accession>A0ABQ6LFP3</accession>
<feature type="domain" description="Cytochrome c" evidence="6">
    <location>
        <begin position="184"/>
        <end position="293"/>
    </location>
</feature>
<sequence length="297" mass="31394">MRLSRDVCPRLPLPIPLLLAAALAPSPGAAADPGADDAAALLERGTYLVTSIVACGNCHTPQGPEGPLPGLELAGMENFFETPDFLVHSPNITQDPETGIGAWSDAEIATAIREGRRPDGTIIGPPMPIVQYRNLSDRDVAAIVAYLRTVPPVRREIPASDYRIPLPPAYGPPVVTVAEVPADDPLARGAYLAGPAGHCVECHSPMGENGAPDIEHRLGAGGFEFPGPWGLSVSPDITPTGLADYTDDELRRMITQGVRPDGSAMLPPMPFAYYARMTPEDLDAVILYLRSLPPSAG</sequence>
<feature type="signal peptide" evidence="5">
    <location>
        <begin position="1"/>
        <end position="31"/>
    </location>
</feature>
<dbReference type="RefSeq" id="WP_285670900.1">
    <property type="nucleotide sequence ID" value="NZ_BSYI01000008.1"/>
</dbReference>
<evidence type="ECO:0000313" key="7">
    <source>
        <dbReference type="EMBL" id="GMG82144.1"/>
    </source>
</evidence>
<evidence type="ECO:0000256" key="5">
    <source>
        <dbReference type="SAM" id="SignalP"/>
    </source>
</evidence>
<comment type="caution">
    <text evidence="7">The sequence shown here is derived from an EMBL/GenBank/DDBJ whole genome shotgun (WGS) entry which is preliminary data.</text>
</comment>
<dbReference type="Pfam" id="PF00034">
    <property type="entry name" value="Cytochrom_C"/>
    <property type="match status" value="2"/>
</dbReference>
<evidence type="ECO:0000256" key="1">
    <source>
        <dbReference type="ARBA" id="ARBA00022617"/>
    </source>
</evidence>